<dbReference type="PANTHER" id="PTHR35546:SF130">
    <property type="entry name" value="EXPRESSED PROTEIN"/>
    <property type="match status" value="1"/>
</dbReference>
<dbReference type="InterPro" id="IPR036047">
    <property type="entry name" value="F-box-like_dom_sf"/>
</dbReference>
<evidence type="ECO:0000259" key="1">
    <source>
        <dbReference type="Pfam" id="PF24750"/>
    </source>
</evidence>
<dbReference type="InterPro" id="IPR056592">
    <property type="entry name" value="Beta-prop_At3g26010-like"/>
</dbReference>
<dbReference type="Pfam" id="PF24750">
    <property type="entry name" value="b-prop_At3g26010-like"/>
    <property type="match status" value="1"/>
</dbReference>
<organism evidence="2 3">
    <name type="scientific">Ficus carica</name>
    <name type="common">Common fig</name>
    <dbReference type="NCBI Taxonomy" id="3494"/>
    <lineage>
        <taxon>Eukaryota</taxon>
        <taxon>Viridiplantae</taxon>
        <taxon>Streptophyta</taxon>
        <taxon>Embryophyta</taxon>
        <taxon>Tracheophyta</taxon>
        <taxon>Spermatophyta</taxon>
        <taxon>Magnoliopsida</taxon>
        <taxon>eudicotyledons</taxon>
        <taxon>Gunneridae</taxon>
        <taxon>Pentapetalae</taxon>
        <taxon>rosids</taxon>
        <taxon>fabids</taxon>
        <taxon>Rosales</taxon>
        <taxon>Moraceae</taxon>
        <taxon>Ficeae</taxon>
        <taxon>Ficus</taxon>
    </lineage>
</organism>
<sequence length="489" mass="56908">MSFVTDDILEEILLRLPDSRSVIESGSVCKRWFSLVSRRTPQKFSYFLRKFNHHHRLKRHQEQQKRDQHKQQQLPYTLLLRSYYYTSGTGLPYIYFPTIPRLDFLSDKSKILHHGTTGTTTATGGGGGGGGYLDFLSLKRGCILSSFDDLLLIRPTPHNFYICNPLTKQWIMLPKKTIQSKNRKIYRCGFVCKPNCSCNKLIGGGSDSYYCNCSVKYRVVLMNAAFSNSTVSTVSIFSSETGQWSKSKLQFRHSLYSWHVTSVGHNGFIYWGFGEDDLEGIVAFDAFKDDFERDEQRCRLIGLPLQFGRGRLRGQSVKARLGVVRGRLRLSQLYFLRRSNTYVLKAWELDRLNYGYWRLVHHVGFKRRDESMVLFLVALHPEDGNAFFFTSRDKDGFYHHLFRYEIGRDDIKLVCRSTFPVLLTHLKEQDLKYRARDNVPQAKLQQRSSLKWTCKVPHLKPSRTPNQRAVAKRQEKKVDDCFLLSPQTR</sequence>
<dbReference type="AlphaFoldDB" id="A0AA88DR05"/>
<reference evidence="2" key="1">
    <citation type="submission" date="2023-07" db="EMBL/GenBank/DDBJ databases">
        <title>draft genome sequence of fig (Ficus carica).</title>
        <authorList>
            <person name="Takahashi T."/>
            <person name="Nishimura K."/>
        </authorList>
    </citation>
    <scope>NUCLEOTIDE SEQUENCE</scope>
</reference>
<evidence type="ECO:0000313" key="3">
    <source>
        <dbReference type="Proteomes" id="UP001187192"/>
    </source>
</evidence>
<protein>
    <recommendedName>
        <fullName evidence="1">F-box protein At3g26010-like beta-propeller domain-containing protein</fullName>
    </recommendedName>
</protein>
<dbReference type="EMBL" id="BTGU01000092">
    <property type="protein sequence ID" value="GMN59888.1"/>
    <property type="molecule type" value="Genomic_DNA"/>
</dbReference>
<feature type="domain" description="F-box protein At3g26010-like beta-propeller" evidence="1">
    <location>
        <begin position="144"/>
        <end position="396"/>
    </location>
</feature>
<dbReference type="SUPFAM" id="SSF81383">
    <property type="entry name" value="F-box domain"/>
    <property type="match status" value="1"/>
</dbReference>
<accession>A0AA88DR05</accession>
<proteinExistence type="predicted"/>
<dbReference type="Proteomes" id="UP001187192">
    <property type="component" value="Unassembled WGS sequence"/>
</dbReference>
<gene>
    <name evidence="2" type="ORF">TIFTF001_028975</name>
</gene>
<name>A0AA88DR05_FICCA</name>
<dbReference type="PANTHER" id="PTHR35546">
    <property type="entry name" value="F-BOX PROTEIN INTERACTION DOMAIN PROTEIN-RELATED"/>
    <property type="match status" value="1"/>
</dbReference>
<keyword evidence="3" id="KW-1185">Reference proteome</keyword>
<evidence type="ECO:0000313" key="2">
    <source>
        <dbReference type="EMBL" id="GMN59888.1"/>
    </source>
</evidence>
<comment type="caution">
    <text evidence="2">The sequence shown here is derived from an EMBL/GenBank/DDBJ whole genome shotgun (WGS) entry which is preliminary data.</text>
</comment>
<dbReference type="InterPro" id="IPR055290">
    <property type="entry name" value="At3g26010-like"/>
</dbReference>